<keyword evidence="3" id="KW-0560">Oxidoreductase</keyword>
<accession>A0A5B0X4A7</accession>
<dbReference type="Proteomes" id="UP000323708">
    <property type="component" value="Unassembled WGS sequence"/>
</dbReference>
<reference evidence="6 7" key="1">
    <citation type="submission" date="2019-09" db="EMBL/GenBank/DDBJ databases">
        <authorList>
            <person name="Chen X.-Y."/>
        </authorList>
    </citation>
    <scope>NUCLEOTIDE SEQUENCE [LARGE SCALE GENOMIC DNA]</scope>
    <source>
        <strain evidence="6 7">NY5</strain>
    </source>
</reference>
<feature type="domain" description="Luciferase-like" evidence="5">
    <location>
        <begin position="6"/>
        <end position="303"/>
    </location>
</feature>
<dbReference type="Pfam" id="PF00296">
    <property type="entry name" value="Bac_luciferase"/>
    <property type="match status" value="1"/>
</dbReference>
<evidence type="ECO:0000256" key="4">
    <source>
        <dbReference type="ARBA" id="ARBA00023033"/>
    </source>
</evidence>
<protein>
    <submittedName>
        <fullName evidence="6">LLM class flavin-dependent oxidoreductase</fullName>
    </submittedName>
</protein>
<gene>
    <name evidence="6" type="ORF">F0M18_05995</name>
</gene>
<sequence length="332" mass="36983">MKIFSTCPQSKDVDSTIYRDRVIEVAKWSERFGCEGILVYTDNGIVDPWEVAQIVVENTETLSPLVAVQPAYMHPYTVAKKLSTFAYLYGRRLWINMVAGGFVNDLLALGDETPHDERYDRLVEYTLIVRQLLQNAEPVTVDGKYYTVKNLKMAPPIREDLVPGVTISGSSDAGMAAAAAIDAVAIRYPKPPDEESGVPEEAQGPVGVRVGIIARETNEEAWQVALARFPEDRKGQLTHQMAMKSSDSLWHKQLSERPEGGPQAASPYWLGPFHNYKTFCPYLVGTYDEVSNLIASYIGFGFETFILDIPDSIEELEHISKVFDQARVVATA</sequence>
<keyword evidence="4" id="KW-0503">Monooxygenase</keyword>
<evidence type="ECO:0000259" key="5">
    <source>
        <dbReference type="Pfam" id="PF00296"/>
    </source>
</evidence>
<keyword evidence="2" id="KW-0288">FMN</keyword>
<dbReference type="SUPFAM" id="SSF51679">
    <property type="entry name" value="Bacterial luciferase-like"/>
    <property type="match status" value="1"/>
</dbReference>
<dbReference type="PANTHER" id="PTHR42847:SF4">
    <property type="entry name" value="ALKANESULFONATE MONOOXYGENASE-RELATED"/>
    <property type="match status" value="1"/>
</dbReference>
<dbReference type="InterPro" id="IPR011251">
    <property type="entry name" value="Luciferase-like_dom"/>
</dbReference>
<dbReference type="GO" id="GO:0046306">
    <property type="term" value="P:alkanesulfonate catabolic process"/>
    <property type="evidence" value="ECO:0007669"/>
    <property type="project" value="TreeGrafter"/>
</dbReference>
<keyword evidence="1" id="KW-0285">Flavoprotein</keyword>
<evidence type="ECO:0000313" key="6">
    <source>
        <dbReference type="EMBL" id="KAA1193525.1"/>
    </source>
</evidence>
<organism evidence="6 7">
    <name type="scientific">Pseudohalioglobus sediminis</name>
    <dbReference type="NCBI Taxonomy" id="2606449"/>
    <lineage>
        <taxon>Bacteria</taxon>
        <taxon>Pseudomonadati</taxon>
        <taxon>Pseudomonadota</taxon>
        <taxon>Gammaproteobacteria</taxon>
        <taxon>Cellvibrionales</taxon>
        <taxon>Halieaceae</taxon>
        <taxon>Pseudohalioglobus</taxon>
    </lineage>
</organism>
<comment type="caution">
    <text evidence="6">The sequence shown here is derived from an EMBL/GenBank/DDBJ whole genome shotgun (WGS) entry which is preliminary data.</text>
</comment>
<name>A0A5B0X4A7_9GAMM</name>
<dbReference type="GO" id="GO:0008726">
    <property type="term" value="F:alkanesulfonate monooxygenase activity"/>
    <property type="evidence" value="ECO:0007669"/>
    <property type="project" value="TreeGrafter"/>
</dbReference>
<evidence type="ECO:0000256" key="2">
    <source>
        <dbReference type="ARBA" id="ARBA00022643"/>
    </source>
</evidence>
<dbReference type="PANTHER" id="PTHR42847">
    <property type="entry name" value="ALKANESULFONATE MONOOXYGENASE"/>
    <property type="match status" value="1"/>
</dbReference>
<evidence type="ECO:0000313" key="7">
    <source>
        <dbReference type="Proteomes" id="UP000323708"/>
    </source>
</evidence>
<dbReference type="EMBL" id="VTUX01000002">
    <property type="protein sequence ID" value="KAA1193525.1"/>
    <property type="molecule type" value="Genomic_DNA"/>
</dbReference>
<dbReference type="InterPro" id="IPR050172">
    <property type="entry name" value="SsuD_RutA_monooxygenase"/>
</dbReference>
<dbReference type="Gene3D" id="3.20.20.30">
    <property type="entry name" value="Luciferase-like domain"/>
    <property type="match status" value="1"/>
</dbReference>
<proteinExistence type="predicted"/>
<evidence type="ECO:0000256" key="3">
    <source>
        <dbReference type="ARBA" id="ARBA00023002"/>
    </source>
</evidence>
<evidence type="ECO:0000256" key="1">
    <source>
        <dbReference type="ARBA" id="ARBA00022630"/>
    </source>
</evidence>
<dbReference type="AlphaFoldDB" id="A0A5B0X4A7"/>
<dbReference type="InterPro" id="IPR036661">
    <property type="entry name" value="Luciferase-like_sf"/>
</dbReference>
<keyword evidence="7" id="KW-1185">Reference proteome</keyword>